<feature type="binding site" evidence="9">
    <location>
        <begin position="82"/>
        <end position="83"/>
    </location>
    <ligand>
        <name>5-phospho-alpha-D-ribose 1-diphosphate</name>
        <dbReference type="ChEBI" id="CHEBI:58017"/>
    </ligand>
</feature>
<dbReference type="GO" id="GO:0000162">
    <property type="term" value="P:L-tryptophan biosynthetic process"/>
    <property type="evidence" value="ECO:0007669"/>
    <property type="project" value="UniProtKB-UniRule"/>
</dbReference>
<keyword evidence="6 9" id="KW-0057">Aromatic amino acid biosynthesis</keyword>
<dbReference type="OrthoDB" id="9806430at2"/>
<keyword evidence="9" id="KW-0460">Magnesium</keyword>
<dbReference type="Pfam" id="PF02885">
    <property type="entry name" value="Glycos_trans_3N"/>
    <property type="match status" value="1"/>
</dbReference>
<feature type="domain" description="Glycosyl transferase family 3 N-terminal" evidence="11">
    <location>
        <begin position="5"/>
        <end position="64"/>
    </location>
</feature>
<protein>
    <recommendedName>
        <fullName evidence="9">Anthranilate phosphoribosyltransferase</fullName>
        <ecNumber evidence="9">2.4.2.18</ecNumber>
    </recommendedName>
</protein>
<keyword evidence="13" id="KW-1185">Reference proteome</keyword>
<evidence type="ECO:0000256" key="8">
    <source>
        <dbReference type="ARBA" id="ARBA00061188"/>
    </source>
</evidence>
<feature type="binding site" evidence="9">
    <location>
        <position position="119"/>
    </location>
    <ligand>
        <name>5-phospho-alpha-D-ribose 1-diphosphate</name>
        <dbReference type="ChEBI" id="CHEBI:58017"/>
    </ligand>
</feature>
<gene>
    <name evidence="9" type="primary">trpD</name>
    <name evidence="12" type="ORF">SAMN02745221_00832</name>
</gene>
<dbReference type="InterPro" id="IPR035902">
    <property type="entry name" value="Nuc_phospho_transferase"/>
</dbReference>
<keyword evidence="5 9" id="KW-0822">Tryptophan biosynthesis</keyword>
<feature type="binding site" evidence="9">
    <location>
        <position position="79"/>
    </location>
    <ligand>
        <name>anthranilate</name>
        <dbReference type="ChEBI" id="CHEBI:16567"/>
        <label>1</label>
    </ligand>
</feature>
<feature type="binding site" evidence="9">
    <location>
        <position position="225"/>
    </location>
    <ligand>
        <name>Mg(2+)</name>
        <dbReference type="ChEBI" id="CHEBI:18420"/>
        <label>2</label>
    </ligand>
</feature>
<dbReference type="InterPro" id="IPR036320">
    <property type="entry name" value="Glycosyl_Trfase_fam3_N_dom_sf"/>
</dbReference>
<feature type="binding site" evidence="9">
    <location>
        <position position="165"/>
    </location>
    <ligand>
        <name>anthranilate</name>
        <dbReference type="ChEBI" id="CHEBI:16567"/>
        <label>2</label>
    </ligand>
</feature>
<evidence type="ECO:0000256" key="7">
    <source>
        <dbReference type="ARBA" id="ARBA00052328"/>
    </source>
</evidence>
<organism evidence="12 13">
    <name type="scientific">Thermosyntropha lipolytica DSM 11003</name>
    <dbReference type="NCBI Taxonomy" id="1123382"/>
    <lineage>
        <taxon>Bacteria</taxon>
        <taxon>Bacillati</taxon>
        <taxon>Bacillota</taxon>
        <taxon>Clostridia</taxon>
        <taxon>Eubacteriales</taxon>
        <taxon>Syntrophomonadaceae</taxon>
        <taxon>Thermosyntropha</taxon>
    </lineage>
</organism>
<keyword evidence="3 9" id="KW-0328">Glycosyltransferase</keyword>
<keyword evidence="2 9" id="KW-0028">Amino-acid biosynthesis</keyword>
<dbReference type="Proteomes" id="UP000242329">
    <property type="component" value="Unassembled WGS sequence"/>
</dbReference>
<dbReference type="HAMAP" id="MF_00211">
    <property type="entry name" value="TrpD"/>
    <property type="match status" value="1"/>
</dbReference>
<name>A0A1M5M5N4_9FIRM</name>
<dbReference type="InterPro" id="IPR000312">
    <property type="entry name" value="Glycosyl_Trfase_fam3"/>
</dbReference>
<evidence type="ECO:0000313" key="12">
    <source>
        <dbReference type="EMBL" id="SHG72259.1"/>
    </source>
</evidence>
<comment type="function">
    <text evidence="9">Catalyzes the transfer of the phosphoribosyl group of 5-phosphorylribose-1-pyrophosphate (PRPP) to anthranilate to yield N-(5'-phosphoribosyl)-anthranilate (PRA).</text>
</comment>
<feature type="binding site" evidence="9">
    <location>
        <position position="79"/>
    </location>
    <ligand>
        <name>5-phospho-alpha-D-ribose 1-diphosphate</name>
        <dbReference type="ChEBI" id="CHEBI:58017"/>
    </ligand>
</feature>
<feature type="binding site" evidence="9">
    <location>
        <position position="224"/>
    </location>
    <ligand>
        <name>Mg(2+)</name>
        <dbReference type="ChEBI" id="CHEBI:18420"/>
        <label>2</label>
    </ligand>
</feature>
<evidence type="ECO:0000256" key="6">
    <source>
        <dbReference type="ARBA" id="ARBA00023141"/>
    </source>
</evidence>
<dbReference type="UniPathway" id="UPA00035">
    <property type="reaction ID" value="UER00041"/>
</dbReference>
<comment type="cofactor">
    <cofactor evidence="9">
        <name>Mg(2+)</name>
        <dbReference type="ChEBI" id="CHEBI:18420"/>
    </cofactor>
    <text evidence="9">Binds 2 magnesium ions per monomer.</text>
</comment>
<evidence type="ECO:0000256" key="2">
    <source>
        <dbReference type="ARBA" id="ARBA00022605"/>
    </source>
</evidence>
<comment type="subunit">
    <text evidence="9">Homodimer.</text>
</comment>
<dbReference type="InterPro" id="IPR005940">
    <property type="entry name" value="Anthranilate_Pribosyl_Tfrase"/>
</dbReference>
<dbReference type="EMBL" id="FQWY01000010">
    <property type="protein sequence ID" value="SHG72259.1"/>
    <property type="molecule type" value="Genomic_DNA"/>
</dbReference>
<comment type="caution">
    <text evidence="9">Lacks conserved residue(s) required for the propagation of feature annotation.</text>
</comment>
<comment type="similarity">
    <text evidence="9">Belongs to the anthranilate phosphoribosyltransferase family.</text>
</comment>
<evidence type="ECO:0000313" key="13">
    <source>
        <dbReference type="Proteomes" id="UP000242329"/>
    </source>
</evidence>
<dbReference type="STRING" id="1123382.SAMN02745221_00832"/>
<evidence type="ECO:0000256" key="5">
    <source>
        <dbReference type="ARBA" id="ARBA00022822"/>
    </source>
</evidence>
<comment type="catalytic activity">
    <reaction evidence="7 9">
        <text>N-(5-phospho-beta-D-ribosyl)anthranilate + diphosphate = 5-phospho-alpha-D-ribose 1-diphosphate + anthranilate</text>
        <dbReference type="Rhea" id="RHEA:11768"/>
        <dbReference type="ChEBI" id="CHEBI:16567"/>
        <dbReference type="ChEBI" id="CHEBI:18277"/>
        <dbReference type="ChEBI" id="CHEBI:33019"/>
        <dbReference type="ChEBI" id="CHEBI:58017"/>
        <dbReference type="EC" id="2.4.2.18"/>
    </reaction>
</comment>
<dbReference type="GO" id="GO:0000287">
    <property type="term" value="F:magnesium ion binding"/>
    <property type="evidence" value="ECO:0007669"/>
    <property type="project" value="UniProtKB-UniRule"/>
</dbReference>
<dbReference type="SUPFAM" id="SSF47648">
    <property type="entry name" value="Nucleoside phosphorylase/phosphoribosyltransferase N-terminal domain"/>
    <property type="match status" value="1"/>
</dbReference>
<dbReference type="PANTHER" id="PTHR43285">
    <property type="entry name" value="ANTHRANILATE PHOSPHORIBOSYLTRANSFERASE"/>
    <property type="match status" value="1"/>
</dbReference>
<dbReference type="GO" id="GO:0004048">
    <property type="term" value="F:anthranilate phosphoribosyltransferase activity"/>
    <property type="evidence" value="ECO:0007669"/>
    <property type="project" value="UniProtKB-UniRule"/>
</dbReference>
<dbReference type="Gene3D" id="3.40.1030.10">
    <property type="entry name" value="Nucleoside phosphorylase/phosphoribosyltransferase catalytic domain"/>
    <property type="match status" value="1"/>
</dbReference>
<feature type="binding site" evidence="9">
    <location>
        <position position="91"/>
    </location>
    <ligand>
        <name>Mg(2+)</name>
        <dbReference type="ChEBI" id="CHEBI:18420"/>
        <label>1</label>
    </ligand>
</feature>
<feature type="binding site" evidence="9">
    <location>
        <begin position="89"/>
        <end position="92"/>
    </location>
    <ligand>
        <name>5-phospho-alpha-D-ribose 1-diphosphate</name>
        <dbReference type="ChEBI" id="CHEBI:58017"/>
    </ligand>
</feature>
<evidence type="ECO:0000256" key="3">
    <source>
        <dbReference type="ARBA" id="ARBA00022676"/>
    </source>
</evidence>
<evidence type="ECO:0000259" key="11">
    <source>
        <dbReference type="Pfam" id="PF02885"/>
    </source>
</evidence>
<feature type="binding site" evidence="9">
    <location>
        <position position="87"/>
    </location>
    <ligand>
        <name>5-phospho-alpha-D-ribose 1-diphosphate</name>
        <dbReference type="ChEBI" id="CHEBI:58017"/>
    </ligand>
</feature>
<dbReference type="EC" id="2.4.2.18" evidence="9"/>
<sequence>MIDRYVKKVVSGEFLTYDEAYKGAKMLLKGEVPEIKAASLLAAMRTRKESSHEILGFVDAIYEEAVKVKVDMEVMDTCGTGGDGLNTFNISTLTALVVAACGVPVAKHGNRAVTGKVGSADILENLGVNINISPDKAAFMLEEIGITFLFAPHYHPILKEVAPLRKALGFPTIFNFLGPLLNPCSLSYQVMGVADASMTGKIAEVLREMGLKRAMVVHGENGMDEISPQGRTDILEVGEEVIYAYKLDAVEMGFHHITLDMLKGGDLKRNRDIFLGVLEGRRIPARQAVVINAGAALKVAGRARDINEGIKMAYEAIDSGKAREKLRQMISYSRDGVVVC</sequence>
<accession>A0A1M5M5N4</accession>
<keyword evidence="4 9" id="KW-0808">Transferase</keyword>
<dbReference type="Gene3D" id="1.20.970.10">
    <property type="entry name" value="Transferase, Pyrimidine Nucleoside Phosphorylase, Chain C"/>
    <property type="match status" value="1"/>
</dbReference>
<dbReference type="PANTHER" id="PTHR43285:SF2">
    <property type="entry name" value="ANTHRANILATE PHOSPHORIBOSYLTRANSFERASE"/>
    <property type="match status" value="1"/>
</dbReference>
<evidence type="ECO:0000259" key="10">
    <source>
        <dbReference type="Pfam" id="PF00591"/>
    </source>
</evidence>
<feature type="binding site" evidence="9">
    <location>
        <position position="225"/>
    </location>
    <ligand>
        <name>Mg(2+)</name>
        <dbReference type="ChEBI" id="CHEBI:18420"/>
        <label>1</label>
    </ligand>
</feature>
<dbReference type="GO" id="GO:0005829">
    <property type="term" value="C:cytosol"/>
    <property type="evidence" value="ECO:0007669"/>
    <property type="project" value="TreeGrafter"/>
</dbReference>
<dbReference type="Pfam" id="PF00591">
    <property type="entry name" value="Glycos_transf_3"/>
    <property type="match status" value="1"/>
</dbReference>
<evidence type="ECO:0000256" key="1">
    <source>
        <dbReference type="ARBA" id="ARBA00004907"/>
    </source>
</evidence>
<comment type="pathway">
    <text evidence="1 9">Amino-acid biosynthesis; L-tryptophan biosynthesis; L-tryptophan from chorismate: step 2/5.</text>
</comment>
<keyword evidence="9" id="KW-0479">Metal-binding</keyword>
<feature type="binding site" evidence="9">
    <location>
        <begin position="107"/>
        <end position="115"/>
    </location>
    <ligand>
        <name>5-phospho-alpha-D-ribose 1-diphosphate</name>
        <dbReference type="ChEBI" id="CHEBI:58017"/>
    </ligand>
</feature>
<dbReference type="FunFam" id="3.40.1030.10:FF:000002">
    <property type="entry name" value="Anthranilate phosphoribosyltransferase"/>
    <property type="match status" value="1"/>
</dbReference>
<dbReference type="InterPro" id="IPR017459">
    <property type="entry name" value="Glycosyl_Trfase_fam3_N_dom"/>
</dbReference>
<dbReference type="AlphaFoldDB" id="A0A1M5M5N4"/>
<reference evidence="13" key="1">
    <citation type="submission" date="2016-11" db="EMBL/GenBank/DDBJ databases">
        <authorList>
            <person name="Varghese N."/>
            <person name="Submissions S."/>
        </authorList>
    </citation>
    <scope>NUCLEOTIDE SEQUENCE [LARGE SCALE GENOMIC DNA]</scope>
    <source>
        <strain evidence="13">DSM 11003</strain>
    </source>
</reference>
<evidence type="ECO:0000256" key="4">
    <source>
        <dbReference type="ARBA" id="ARBA00022679"/>
    </source>
</evidence>
<evidence type="ECO:0000256" key="9">
    <source>
        <dbReference type="HAMAP-Rule" id="MF_00211"/>
    </source>
</evidence>
<proteinExistence type="inferred from homology"/>
<feature type="domain" description="Glycosyl transferase family 3" evidence="10">
    <location>
        <begin position="73"/>
        <end position="322"/>
    </location>
</feature>
<dbReference type="SUPFAM" id="SSF52418">
    <property type="entry name" value="Nucleoside phosphorylase/phosphoribosyltransferase catalytic domain"/>
    <property type="match status" value="1"/>
</dbReference>
<feature type="binding site" evidence="9">
    <location>
        <position position="110"/>
    </location>
    <ligand>
        <name>anthranilate</name>
        <dbReference type="ChEBI" id="CHEBI:16567"/>
        <label>1</label>
    </ligand>
</feature>
<dbReference type="NCBIfam" id="TIGR01245">
    <property type="entry name" value="trpD"/>
    <property type="match status" value="1"/>
</dbReference>
<comment type="similarity">
    <text evidence="8">In the C-terminal section; belongs to the anthranilate phosphoribosyltransferase family.</text>
</comment>